<dbReference type="AlphaFoldDB" id="A0A9N9K7Q1"/>
<gene>
    <name evidence="1" type="ORF">CPELLU_LOCUS19000</name>
</gene>
<reference evidence="1" key="1">
    <citation type="submission" date="2021-06" db="EMBL/GenBank/DDBJ databases">
        <authorList>
            <person name="Kallberg Y."/>
            <person name="Tangrot J."/>
            <person name="Rosling A."/>
        </authorList>
    </citation>
    <scope>NUCLEOTIDE SEQUENCE</scope>
    <source>
        <strain evidence="1">FL966</strain>
    </source>
</reference>
<organism evidence="1 2">
    <name type="scientific">Cetraspora pellucida</name>
    <dbReference type="NCBI Taxonomy" id="1433469"/>
    <lineage>
        <taxon>Eukaryota</taxon>
        <taxon>Fungi</taxon>
        <taxon>Fungi incertae sedis</taxon>
        <taxon>Mucoromycota</taxon>
        <taxon>Glomeromycotina</taxon>
        <taxon>Glomeromycetes</taxon>
        <taxon>Diversisporales</taxon>
        <taxon>Gigasporaceae</taxon>
        <taxon>Cetraspora</taxon>
    </lineage>
</organism>
<dbReference type="EMBL" id="CAJVQA010041748">
    <property type="protein sequence ID" value="CAG8814190.1"/>
    <property type="molecule type" value="Genomic_DNA"/>
</dbReference>
<name>A0A9N9K7Q1_9GLOM</name>
<keyword evidence="2" id="KW-1185">Reference proteome</keyword>
<evidence type="ECO:0000313" key="2">
    <source>
        <dbReference type="Proteomes" id="UP000789759"/>
    </source>
</evidence>
<evidence type="ECO:0000313" key="1">
    <source>
        <dbReference type="EMBL" id="CAG8814190.1"/>
    </source>
</evidence>
<sequence length="42" mass="5009">MGIRNYKSPEELYDEGLQKEKDCKQDEAFYYFKESMDLGLVP</sequence>
<protein>
    <submittedName>
        <fullName evidence="1">9205_t:CDS:1</fullName>
    </submittedName>
</protein>
<comment type="caution">
    <text evidence="1">The sequence shown here is derived from an EMBL/GenBank/DDBJ whole genome shotgun (WGS) entry which is preliminary data.</text>
</comment>
<accession>A0A9N9K7Q1</accession>
<feature type="non-terminal residue" evidence="1">
    <location>
        <position position="42"/>
    </location>
</feature>
<dbReference type="Proteomes" id="UP000789759">
    <property type="component" value="Unassembled WGS sequence"/>
</dbReference>
<proteinExistence type="predicted"/>